<dbReference type="InterPro" id="IPR027417">
    <property type="entry name" value="P-loop_NTPase"/>
</dbReference>
<name>X0WBE6_9ZZZZ</name>
<dbReference type="InterPro" id="IPR058031">
    <property type="entry name" value="AAA_lid_NorR"/>
</dbReference>
<feature type="non-terminal residue" evidence="5">
    <location>
        <position position="1"/>
    </location>
</feature>
<dbReference type="InterPro" id="IPR025662">
    <property type="entry name" value="Sigma_54_int_dom_ATP-bd_1"/>
</dbReference>
<keyword evidence="2" id="KW-0067">ATP-binding</keyword>
<comment type="caution">
    <text evidence="5">The sequence shown here is derived from an EMBL/GenBank/DDBJ whole genome shotgun (WGS) entry which is preliminary data.</text>
</comment>
<keyword evidence="1" id="KW-0547">Nucleotide-binding</keyword>
<dbReference type="InterPro" id="IPR011006">
    <property type="entry name" value="CheY-like_superfamily"/>
</dbReference>
<dbReference type="EMBL" id="BARS01023302">
    <property type="protein sequence ID" value="GAG09981.1"/>
    <property type="molecule type" value="Genomic_DNA"/>
</dbReference>
<dbReference type="FunFam" id="3.40.50.300:FF:000006">
    <property type="entry name" value="DNA-binding transcriptional regulator NtrC"/>
    <property type="match status" value="1"/>
</dbReference>
<sequence length="270" mass="31118">VMDFINQGGTDYLTKPFKINILLLMIQKIIEKKDLRKESFLLEKRLDKKYFYQGMIGKSPYMLDIFALIENISKYFTGVLITGETGTGKEMVARALHKLSPLKDKKLVICDCASIPEHLFESELFGYIKGAFTGADKDKNGLFDEAHGGIIFLDEIGEIPITTQAKLLRVLEYHQFRPLGSSKNKTVEVKFLSTTNRNLREAIKNGTFREDLFHRLNKVEIHIAPLRKRPEDIPPLIRYFLTHYSHKLSKKIKGVSRQAQKLLLQYQWPG</sequence>
<feature type="non-terminal residue" evidence="5">
    <location>
        <position position="270"/>
    </location>
</feature>
<dbReference type="InterPro" id="IPR002078">
    <property type="entry name" value="Sigma_54_int"/>
</dbReference>
<dbReference type="CDD" id="cd00009">
    <property type="entry name" value="AAA"/>
    <property type="match status" value="1"/>
</dbReference>
<dbReference type="InterPro" id="IPR025943">
    <property type="entry name" value="Sigma_54_int_dom_ATP-bd_2"/>
</dbReference>
<dbReference type="InterPro" id="IPR003593">
    <property type="entry name" value="AAA+_ATPase"/>
</dbReference>
<evidence type="ECO:0000259" key="3">
    <source>
        <dbReference type="PROSITE" id="PS50045"/>
    </source>
</evidence>
<protein>
    <recommendedName>
        <fullName evidence="6">Sigma-54 factor interaction domain-containing protein</fullName>
    </recommendedName>
</protein>
<dbReference type="GO" id="GO:0006355">
    <property type="term" value="P:regulation of DNA-templated transcription"/>
    <property type="evidence" value="ECO:0007669"/>
    <property type="project" value="InterPro"/>
</dbReference>
<dbReference type="SMART" id="SM00382">
    <property type="entry name" value="AAA"/>
    <property type="match status" value="1"/>
</dbReference>
<dbReference type="Pfam" id="PF25601">
    <property type="entry name" value="AAA_lid_14"/>
    <property type="match status" value="1"/>
</dbReference>
<proteinExistence type="predicted"/>
<reference evidence="5" key="1">
    <citation type="journal article" date="2014" name="Front. Microbiol.">
        <title>High frequency of phylogenetically diverse reductive dehalogenase-homologous genes in deep subseafloor sedimentary metagenomes.</title>
        <authorList>
            <person name="Kawai M."/>
            <person name="Futagami T."/>
            <person name="Toyoda A."/>
            <person name="Takaki Y."/>
            <person name="Nishi S."/>
            <person name="Hori S."/>
            <person name="Arai W."/>
            <person name="Tsubouchi T."/>
            <person name="Morono Y."/>
            <person name="Uchiyama I."/>
            <person name="Ito T."/>
            <person name="Fujiyama A."/>
            <person name="Inagaki F."/>
            <person name="Takami H."/>
        </authorList>
    </citation>
    <scope>NUCLEOTIDE SEQUENCE</scope>
    <source>
        <strain evidence="5">Expedition CK06-06</strain>
    </source>
</reference>
<dbReference type="PANTHER" id="PTHR32071">
    <property type="entry name" value="TRANSCRIPTIONAL REGULATORY PROTEIN"/>
    <property type="match status" value="1"/>
</dbReference>
<gene>
    <name evidence="5" type="ORF">S01H1_37118</name>
</gene>
<organism evidence="5">
    <name type="scientific">marine sediment metagenome</name>
    <dbReference type="NCBI Taxonomy" id="412755"/>
    <lineage>
        <taxon>unclassified sequences</taxon>
        <taxon>metagenomes</taxon>
        <taxon>ecological metagenomes</taxon>
    </lineage>
</organism>
<dbReference type="PANTHER" id="PTHR32071:SF119">
    <property type="entry name" value="SIGMA L-DEPENDENT TRANSCRIPTIONAL REGULATOR YPLP-RELATED"/>
    <property type="match status" value="1"/>
</dbReference>
<evidence type="ECO:0000256" key="1">
    <source>
        <dbReference type="ARBA" id="ARBA00022741"/>
    </source>
</evidence>
<dbReference type="PROSITE" id="PS00676">
    <property type="entry name" value="SIGMA54_INTERACT_2"/>
    <property type="match status" value="1"/>
</dbReference>
<feature type="domain" description="Response regulatory" evidence="4">
    <location>
        <begin position="1"/>
        <end position="30"/>
    </location>
</feature>
<dbReference type="SUPFAM" id="SSF52172">
    <property type="entry name" value="CheY-like"/>
    <property type="match status" value="1"/>
</dbReference>
<dbReference type="Pfam" id="PF00158">
    <property type="entry name" value="Sigma54_activat"/>
    <property type="match status" value="1"/>
</dbReference>
<dbReference type="PROSITE" id="PS50110">
    <property type="entry name" value="RESPONSE_REGULATORY"/>
    <property type="match status" value="1"/>
</dbReference>
<evidence type="ECO:0000313" key="5">
    <source>
        <dbReference type="EMBL" id="GAG09981.1"/>
    </source>
</evidence>
<dbReference type="GO" id="GO:0005524">
    <property type="term" value="F:ATP binding"/>
    <property type="evidence" value="ECO:0007669"/>
    <property type="project" value="UniProtKB-KW"/>
</dbReference>
<dbReference type="SUPFAM" id="SSF52540">
    <property type="entry name" value="P-loop containing nucleoside triphosphate hydrolases"/>
    <property type="match status" value="1"/>
</dbReference>
<dbReference type="Gene3D" id="3.40.50.300">
    <property type="entry name" value="P-loop containing nucleotide triphosphate hydrolases"/>
    <property type="match status" value="1"/>
</dbReference>
<evidence type="ECO:0000259" key="4">
    <source>
        <dbReference type="PROSITE" id="PS50110"/>
    </source>
</evidence>
<dbReference type="InterPro" id="IPR001789">
    <property type="entry name" value="Sig_transdc_resp-reg_receiver"/>
</dbReference>
<evidence type="ECO:0008006" key="6">
    <source>
        <dbReference type="Google" id="ProtNLM"/>
    </source>
</evidence>
<accession>X0WBE6</accession>
<dbReference type="PROSITE" id="PS00675">
    <property type="entry name" value="SIGMA54_INTERACT_1"/>
    <property type="match status" value="1"/>
</dbReference>
<dbReference type="Gene3D" id="1.10.8.60">
    <property type="match status" value="1"/>
</dbReference>
<dbReference type="PROSITE" id="PS50045">
    <property type="entry name" value="SIGMA54_INTERACT_4"/>
    <property type="match status" value="1"/>
</dbReference>
<dbReference type="GO" id="GO:0000160">
    <property type="term" value="P:phosphorelay signal transduction system"/>
    <property type="evidence" value="ECO:0007669"/>
    <property type="project" value="InterPro"/>
</dbReference>
<feature type="domain" description="Sigma-54 factor interaction" evidence="3">
    <location>
        <begin position="55"/>
        <end position="270"/>
    </location>
</feature>
<dbReference type="AlphaFoldDB" id="X0WBE6"/>
<evidence type="ECO:0000256" key="2">
    <source>
        <dbReference type="ARBA" id="ARBA00022840"/>
    </source>
</evidence>